<evidence type="ECO:0000313" key="1">
    <source>
        <dbReference type="EMBL" id="MFD2100749.1"/>
    </source>
</evidence>
<evidence type="ECO:0000313" key="2">
    <source>
        <dbReference type="Proteomes" id="UP001597342"/>
    </source>
</evidence>
<proteinExistence type="predicted"/>
<name>A0ABW4XZS2_9FLAO</name>
<dbReference type="RefSeq" id="WP_379831448.1">
    <property type="nucleotide sequence ID" value="NZ_JBHUHU010000003.1"/>
</dbReference>
<dbReference type="EMBL" id="JBHUHU010000003">
    <property type="protein sequence ID" value="MFD2100749.1"/>
    <property type="molecule type" value="Genomic_DNA"/>
</dbReference>
<accession>A0ABW4XZS2</accession>
<comment type="caution">
    <text evidence="1">The sequence shown here is derived from an EMBL/GenBank/DDBJ whole genome shotgun (WGS) entry which is preliminary data.</text>
</comment>
<dbReference type="Proteomes" id="UP001597342">
    <property type="component" value="Unassembled WGS sequence"/>
</dbReference>
<dbReference type="PROSITE" id="PS51257">
    <property type="entry name" value="PROKAR_LIPOPROTEIN"/>
    <property type="match status" value="1"/>
</dbReference>
<gene>
    <name evidence="1" type="ORF">ACFSJE_13250</name>
</gene>
<keyword evidence="2" id="KW-1185">Reference proteome</keyword>
<organism evidence="1 2">
    <name type="scientific">Flagellimonas iocasae</name>
    <dbReference type="NCBI Taxonomy" id="2055905"/>
    <lineage>
        <taxon>Bacteria</taxon>
        <taxon>Pseudomonadati</taxon>
        <taxon>Bacteroidota</taxon>
        <taxon>Flavobacteriia</taxon>
        <taxon>Flavobacteriales</taxon>
        <taxon>Flavobacteriaceae</taxon>
        <taxon>Flagellimonas</taxon>
    </lineage>
</organism>
<sequence>MRLFVNFRKSFVKGVIIISFMISCSESNNPESETLLDKSVQNIEEIVVIEPEEFGIYHNKILSVFLTEVGKNKSISSKKSISDFKSLLFLIKETVDEKDSTLINEQDYELTIQNLDEVLASFDNTDTPLDYYSLSQRLFELKTSKRLASLFSEFLYGNYSYDRVLEKTNLFKKRFSLSSKEMIHIIQFENTLKASKEIWDGIPKRFSSAKWDCKAQDQQYLADAFGALFGGFGAVGYSYAIYILQDGGSGCI</sequence>
<protein>
    <recommendedName>
        <fullName evidence="3">Lipoprotein</fullName>
    </recommendedName>
</protein>
<reference evidence="2" key="1">
    <citation type="journal article" date="2019" name="Int. J. Syst. Evol. Microbiol.">
        <title>The Global Catalogue of Microorganisms (GCM) 10K type strain sequencing project: providing services to taxonomists for standard genome sequencing and annotation.</title>
        <authorList>
            <consortium name="The Broad Institute Genomics Platform"/>
            <consortium name="The Broad Institute Genome Sequencing Center for Infectious Disease"/>
            <person name="Wu L."/>
            <person name="Ma J."/>
        </authorList>
    </citation>
    <scope>NUCLEOTIDE SEQUENCE [LARGE SCALE GENOMIC DNA]</scope>
    <source>
        <strain evidence="2">JCM 3389</strain>
    </source>
</reference>
<evidence type="ECO:0008006" key="3">
    <source>
        <dbReference type="Google" id="ProtNLM"/>
    </source>
</evidence>